<organism evidence="1 2">
    <name type="scientific">Rhodohalobacter sulfatireducens</name>
    <dbReference type="NCBI Taxonomy" id="2911366"/>
    <lineage>
        <taxon>Bacteria</taxon>
        <taxon>Pseudomonadati</taxon>
        <taxon>Balneolota</taxon>
        <taxon>Balneolia</taxon>
        <taxon>Balneolales</taxon>
        <taxon>Balneolaceae</taxon>
        <taxon>Rhodohalobacter</taxon>
    </lineage>
</organism>
<comment type="caution">
    <text evidence="1">The sequence shown here is derived from an EMBL/GenBank/DDBJ whole genome shotgun (WGS) entry which is preliminary data.</text>
</comment>
<keyword evidence="2" id="KW-1185">Reference proteome</keyword>
<evidence type="ECO:0000313" key="2">
    <source>
        <dbReference type="Proteomes" id="UP001165366"/>
    </source>
</evidence>
<reference evidence="1" key="1">
    <citation type="submission" date="2022-01" db="EMBL/GenBank/DDBJ databases">
        <authorList>
            <person name="Wang Y."/>
        </authorList>
    </citation>
    <scope>NUCLEOTIDE SEQUENCE</scope>
    <source>
        <strain evidence="1">WB101</strain>
    </source>
</reference>
<name>A0ABS9KE32_9BACT</name>
<dbReference type="Proteomes" id="UP001165366">
    <property type="component" value="Unassembled WGS sequence"/>
</dbReference>
<proteinExistence type="predicted"/>
<sequence>MNPSQHPPVNVLSIFRGFENPKLKHKITPYRIERENGTIYQIKEVRHCTRHRHGKTFMFQYVVRTKDDHYLEIWFDGQTYTWRITEEQTPDGIVIKY</sequence>
<protein>
    <submittedName>
        <fullName evidence="1">Uncharacterized protein</fullName>
    </submittedName>
</protein>
<evidence type="ECO:0000313" key="1">
    <source>
        <dbReference type="EMBL" id="MCG2589114.1"/>
    </source>
</evidence>
<dbReference type="EMBL" id="JAKLWS010000012">
    <property type="protein sequence ID" value="MCG2589114.1"/>
    <property type="molecule type" value="Genomic_DNA"/>
</dbReference>
<accession>A0ABS9KE32</accession>
<gene>
    <name evidence="1" type="ORF">L6773_11080</name>
</gene>
<reference evidence="1" key="2">
    <citation type="submission" date="2024-05" db="EMBL/GenBank/DDBJ databases">
        <title>Rhodohalobacter halophilus gen. nov., sp. nov., a moderately halophilic member of the family Balneolaceae.</title>
        <authorList>
            <person name="Xia J."/>
        </authorList>
    </citation>
    <scope>NUCLEOTIDE SEQUENCE</scope>
    <source>
        <strain evidence="1">WB101</strain>
    </source>
</reference>
<dbReference type="RefSeq" id="WP_237854427.1">
    <property type="nucleotide sequence ID" value="NZ_JAKLWS010000012.1"/>
</dbReference>